<dbReference type="Proteomes" id="UP001412239">
    <property type="component" value="Unassembled WGS sequence"/>
</dbReference>
<proteinExistence type="predicted"/>
<feature type="transmembrane region" description="Helical" evidence="2">
    <location>
        <begin position="89"/>
        <end position="106"/>
    </location>
</feature>
<keyword evidence="2" id="KW-1133">Transmembrane helix</keyword>
<feature type="transmembrane region" description="Helical" evidence="2">
    <location>
        <begin position="55"/>
        <end position="77"/>
    </location>
</feature>
<evidence type="ECO:0000256" key="1">
    <source>
        <dbReference type="SAM" id="MobiDB-lite"/>
    </source>
</evidence>
<accession>A0A292PTW5</accession>
<dbReference type="EMBL" id="LN891034">
    <property type="protein sequence ID" value="CUS10989.1"/>
    <property type="molecule type" value="Genomic_DNA"/>
</dbReference>
<evidence type="ECO:0000313" key="4">
    <source>
        <dbReference type="Proteomes" id="UP001412239"/>
    </source>
</evidence>
<feature type="transmembrane region" description="Helical" evidence="2">
    <location>
        <begin position="254"/>
        <end position="275"/>
    </location>
</feature>
<feature type="transmembrane region" description="Helical" evidence="2">
    <location>
        <begin position="118"/>
        <end position="141"/>
    </location>
</feature>
<sequence>MAEPLAFASVCAGVISLSGTILSSSITFSDAVELLQARWEMNVRRLKPYNLPKYFYPFLLPITDTLTTLESNVLLASDNDLLDYRSRRMGGCSMTGVAAALVAQVTNTSLQQEYISTVHWIVPALWTGTLVSALLSVYYSFLLHHYLGGFACAGDLRKAFTHRGLNPTRVRNEEGEEERRLPSLSAAVKVWAPTYLLALAIGSYIGTIGIYWGVAWGMDLQGRGEESRNVRLSAPFFHSFFHNLWKSRTDDDDGLLQVFIFFLVTTVLAVCLFAVPNTVGKLLEDFANLRGYKEGFFFHGHHGIPRPPGLVVAGTGKGRSDGSEDTIDTSSTIPEPPKARVRDLEGPGSARGEREVDREVLVEAAEAHQRAALASANAAREMERVLGVGVKKERAREEICEGFI</sequence>
<feature type="transmembrane region" description="Helical" evidence="2">
    <location>
        <begin position="190"/>
        <end position="214"/>
    </location>
</feature>
<dbReference type="AlphaFoldDB" id="A0A292PTW5"/>
<organism evidence="3 4">
    <name type="scientific">Tuber aestivum</name>
    <name type="common">summer truffle</name>
    <dbReference type="NCBI Taxonomy" id="59557"/>
    <lineage>
        <taxon>Eukaryota</taxon>
        <taxon>Fungi</taxon>
        <taxon>Dikarya</taxon>
        <taxon>Ascomycota</taxon>
        <taxon>Pezizomycotina</taxon>
        <taxon>Pezizomycetes</taxon>
        <taxon>Pezizales</taxon>
        <taxon>Tuberaceae</taxon>
        <taxon>Tuber</taxon>
    </lineage>
</organism>
<feature type="compositionally biased region" description="Basic and acidic residues" evidence="1">
    <location>
        <begin position="337"/>
        <end position="355"/>
    </location>
</feature>
<keyword evidence="2" id="KW-0472">Membrane</keyword>
<feature type="region of interest" description="Disordered" evidence="1">
    <location>
        <begin position="315"/>
        <end position="355"/>
    </location>
</feature>
<protein>
    <submittedName>
        <fullName evidence="3">Uncharacterized protein</fullName>
    </submittedName>
</protein>
<evidence type="ECO:0000313" key="3">
    <source>
        <dbReference type="EMBL" id="CUS10989.1"/>
    </source>
</evidence>
<evidence type="ECO:0000256" key="2">
    <source>
        <dbReference type="SAM" id="Phobius"/>
    </source>
</evidence>
<keyword evidence="2" id="KW-0812">Transmembrane</keyword>
<name>A0A292PTW5_9PEZI</name>
<keyword evidence="4" id="KW-1185">Reference proteome</keyword>
<gene>
    <name evidence="3" type="ORF">GSTUAT00004917001</name>
</gene>
<reference evidence="3" key="1">
    <citation type="submission" date="2015-10" db="EMBL/GenBank/DDBJ databases">
        <authorList>
            <person name="Regsiter A."/>
            <person name="william w."/>
        </authorList>
    </citation>
    <scope>NUCLEOTIDE SEQUENCE</scope>
    <source>
        <strain evidence="3">Montdore</strain>
    </source>
</reference>